<name>A0A1S7DUA5_RIEAN</name>
<accession>A0A1S7DUA5</accession>
<gene>
    <name evidence="5" type="ORF">AB406_1752</name>
</gene>
<evidence type="ECO:0000256" key="3">
    <source>
        <dbReference type="SAM" id="Phobius"/>
    </source>
</evidence>
<dbReference type="NCBIfam" id="TIGR01760">
    <property type="entry name" value="tape_meas_TP901"/>
    <property type="match status" value="1"/>
</dbReference>
<evidence type="ECO:0000259" key="4">
    <source>
        <dbReference type="Pfam" id="PF10145"/>
    </source>
</evidence>
<keyword evidence="3" id="KW-1133">Transmembrane helix</keyword>
<keyword evidence="3" id="KW-0472">Membrane</keyword>
<dbReference type="EMBL" id="CP011859">
    <property type="protein sequence ID" value="AQY22694.1"/>
    <property type="molecule type" value="Genomic_DNA"/>
</dbReference>
<feature type="region of interest" description="Disordered" evidence="2">
    <location>
        <begin position="768"/>
        <end position="790"/>
    </location>
</feature>
<evidence type="ECO:0000256" key="2">
    <source>
        <dbReference type="SAM" id="MobiDB-lite"/>
    </source>
</evidence>
<feature type="transmembrane region" description="Helical" evidence="3">
    <location>
        <begin position="452"/>
        <end position="476"/>
    </location>
</feature>
<feature type="coiled-coil region" evidence="1">
    <location>
        <begin position="730"/>
        <end position="757"/>
    </location>
</feature>
<feature type="coiled-coil region" evidence="1">
    <location>
        <begin position="46"/>
        <end position="73"/>
    </location>
</feature>
<protein>
    <recommendedName>
        <fullName evidence="4">Phage tail tape measure protein domain-containing protein</fullName>
    </recommendedName>
</protein>
<reference evidence="5 6" key="1">
    <citation type="submission" date="2015-06" db="EMBL/GenBank/DDBJ databases">
        <title>R. anatipestifer strain HXb2 is the most virulent strain so far, and the genome sequence would help us uncover the pathogenesis.</title>
        <authorList>
            <person name="Hu Q."/>
            <person name="Qi J."/>
            <person name="Bo H."/>
            <person name="Liu G."/>
            <person name="Tao M."/>
            <person name="Ding Y."/>
            <person name="Xue Y."/>
        </authorList>
    </citation>
    <scope>NUCLEOTIDE SEQUENCE [LARGE SCALE GENOMIC DNA]</scope>
    <source>
        <strain evidence="5 6">HXb2</strain>
    </source>
</reference>
<feature type="coiled-coil region" evidence="1">
    <location>
        <begin position="966"/>
        <end position="1038"/>
    </location>
</feature>
<dbReference type="RefSeq" id="WP_079207846.1">
    <property type="nucleotide sequence ID" value="NZ_CP011859.1"/>
</dbReference>
<feature type="transmembrane region" description="Helical" evidence="3">
    <location>
        <begin position="496"/>
        <end position="520"/>
    </location>
</feature>
<dbReference type="Proteomes" id="UP000189883">
    <property type="component" value="Chromosome"/>
</dbReference>
<dbReference type="Pfam" id="PF10145">
    <property type="entry name" value="PhageMin_Tail"/>
    <property type="match status" value="1"/>
</dbReference>
<keyword evidence="3" id="KW-0812">Transmembrane</keyword>
<feature type="domain" description="Phage tail tape measure protein" evidence="4">
    <location>
        <begin position="154"/>
        <end position="348"/>
    </location>
</feature>
<feature type="transmembrane region" description="Helical" evidence="3">
    <location>
        <begin position="532"/>
        <end position="553"/>
    </location>
</feature>
<evidence type="ECO:0000313" key="5">
    <source>
        <dbReference type="EMBL" id="AQY22694.1"/>
    </source>
</evidence>
<sequence length="1364" mass="151780">MPKDISTTIVLKVSGKEVDNSFNGLRSTVSKFERELKKLTPGTKEFIQKAKEIKEARAEFEKVKNEITAVNNKLSHGSGVLGFFRKNILEVGTTFRQVFTANIAANFFDNIISKSKYTVDELLNIADAMSDVQKTTGMALGEVKQLWDEFDKMDTRTSKLDRLKIAEVGGRLGVPKEEMASFVQEIDKAYVALGDSFQGGLENVVDSLGKIKGLFNETKGKSYAEAINEVGSALNELAANGTASEGNISDFALRVGALPDAIKPSIDKVLGLGAGFEEAGIDAQIASSGFTNFMKVAGEGLSNFAYSMNMSVAEAQKLFNEKPEEFFLRFAEGMKGLLGDETIKIFESLKLNSLEVQKAVGAAANRTDEFREAMKRSSSAMAEATSLSAEFNTKNNNAPAIIEKLKNAWNDMFSSTNILNKFEWLIELIGWVTGVTKEAGDGVLAFKQRMEFLFNIIKVVGTAIVGYNASILIASASTGSLTKATWLNIVADKAKVASMALLRVGYLLYNMALALVTLNINRAREAMMIFNITAKASPLGVLITLVTTAYMAYKAFSKEVDNTTKKQKLLNSVTEETNKNIISQKNELDSLLKIAKDETIAKERRLSAIKKLNEISPEYLGNLTLENINTKAATEAINKYTNALYRNARAKVLKKKMDEKMEQIEDMRNAPVAETAGKDWLWKLTGGVMKLTSYEAQNLDPNMFKQMEIWKAKGGDKYAKEMMKSYGSYYDKALKNIQKVNDDFNVLANEYTELMKQDIVNDFGGGNNGNQIVPDAPKRTKNRPAKNTEADKLKEAKKDLEDSQKAYSDAYNKLLEMDSDYYLERQKLAEKSLEAELAILDAERSKELNSQRKYQDDILKTIEDLEEKKKNAKSPEAAKNYEKALEKERSLLALHDKIVETSEEAHGHKVSEIKEKWITKRLSDFFESERLRIDKERASDDEAIQKISTMEEAKLALSKMTHLKLTQQELLQIKTLEDAKKALREDADRKMLESQLASLELQKEALEESLKGLTGEAAEKLKKDLDELNIRITQVKGAIQGNKENDEHRASQERRQQLSQVDLLGFSADQWSEMFDNLNTTEGKIKAVTMATQALGNAFNRFAQLQQNLNEREMQRFTKNQDKKRKALLVQLNQGLISQEEYHKGIEALDTETAKKKSEIAHKQAVAEKAFNIANAIMSTALAVTKSLPNIPLSIAVGALGAIQVATIASTPLPEKESFAKGGYTGPGYGSPDKTGKRPAGIVHGNEYVTPDWMLENPIVADTVEWMEAIRTGRIALPKGYADGGFVTETTNPNGDDKTKVIYNQNTDPQLIAVLAQLKETISDIKEDGVEAYIVENAENGRKLQKMIKQFEKIENKNARRTKL</sequence>
<organism evidence="5 6">
    <name type="scientific">Riemerella anatipestifer</name>
    <name type="common">Moraxella anatipestifer</name>
    <dbReference type="NCBI Taxonomy" id="34085"/>
    <lineage>
        <taxon>Bacteria</taxon>
        <taxon>Pseudomonadati</taxon>
        <taxon>Bacteroidota</taxon>
        <taxon>Flavobacteriia</taxon>
        <taxon>Flavobacteriales</taxon>
        <taxon>Weeksellaceae</taxon>
        <taxon>Riemerella</taxon>
    </lineage>
</organism>
<dbReference type="InterPro" id="IPR010090">
    <property type="entry name" value="Phage_tape_meas"/>
</dbReference>
<keyword evidence="1" id="KW-0175">Coiled coil</keyword>
<evidence type="ECO:0000256" key="1">
    <source>
        <dbReference type="SAM" id="Coils"/>
    </source>
</evidence>
<proteinExistence type="predicted"/>
<evidence type="ECO:0000313" key="6">
    <source>
        <dbReference type="Proteomes" id="UP000189883"/>
    </source>
</evidence>